<name>A0A0U1QVR7_YERP3</name>
<reference evidence="1 2" key="1">
    <citation type="journal article" date="2007" name="PLoS Genet.">
        <title>The complete genome sequence of Yersinia pseudotuberculosis IP31758, the causative agent of Far East scarlet-like fever.</title>
        <authorList>
            <person name="Eppinger M."/>
            <person name="Rosovitz M.J."/>
            <person name="Fricke W.F."/>
            <person name="Rasko D.A."/>
            <person name="Kokorina G."/>
            <person name="Fayolle C."/>
            <person name="Lindler L.E."/>
            <person name="Carniel E."/>
            <person name="Ravel J."/>
        </authorList>
    </citation>
    <scope>NUCLEOTIDE SEQUENCE [LARGE SCALE GENOMIC DNA]</scope>
    <source>
        <strain evidence="1 2">IP 31758</strain>
    </source>
</reference>
<dbReference type="EMBL" id="CP000720">
    <property type="protein sequence ID" value="ABS46611.1"/>
    <property type="molecule type" value="Genomic_DNA"/>
</dbReference>
<dbReference type="AlphaFoldDB" id="A0A0U1QVR7"/>
<proteinExistence type="predicted"/>
<dbReference type="Proteomes" id="UP000002412">
    <property type="component" value="Chromosome"/>
</dbReference>
<evidence type="ECO:0000313" key="2">
    <source>
        <dbReference type="Proteomes" id="UP000002412"/>
    </source>
</evidence>
<dbReference type="HOGENOM" id="CLU_1553447_0_0_6"/>
<dbReference type="RefSeq" id="WP_012104365.1">
    <property type="nucleotide sequence ID" value="NC_009708.1"/>
</dbReference>
<protein>
    <submittedName>
        <fullName evidence="1">Uncharacterized protein</fullName>
    </submittedName>
</protein>
<accession>A0A0U1QVR7</accession>
<gene>
    <name evidence="1" type="ordered locus">YpsIP31758_0334</name>
</gene>
<evidence type="ECO:0000313" key="1">
    <source>
        <dbReference type="EMBL" id="ABS46611.1"/>
    </source>
</evidence>
<sequence>MIKEISVDVDFNGMIIFDYPGILNAFNGNINDEQNILEEFTTTDKGDFVLDEGIALPIMGIDDGTYLVRFFADETPSDKNRKVIFSDKPFYLKVTGELYVADMAVFWEWEDYTGWKKTNIPKGIYEVCLEGVQLVNEENEITYGYDVIMNSISELKVRTIEPRSDSRVY</sequence>
<dbReference type="KEGG" id="ypi:YpsIP31758_0334"/>
<organism evidence="1 2">
    <name type="scientific">Yersinia pseudotuberculosis serotype O:1b (strain IP 31758)</name>
    <dbReference type="NCBI Taxonomy" id="349747"/>
    <lineage>
        <taxon>Bacteria</taxon>
        <taxon>Pseudomonadati</taxon>
        <taxon>Pseudomonadota</taxon>
        <taxon>Gammaproteobacteria</taxon>
        <taxon>Enterobacterales</taxon>
        <taxon>Yersiniaceae</taxon>
        <taxon>Yersinia</taxon>
    </lineage>
</organism>